<dbReference type="AlphaFoldDB" id="A0A3A2ZVH1"/>
<feature type="domain" description="PRISE-like Rossmann-fold" evidence="1">
    <location>
        <begin position="26"/>
        <end position="296"/>
    </location>
</feature>
<dbReference type="Gene3D" id="3.40.50.720">
    <property type="entry name" value="NAD(P)-binding Rossmann-like Domain"/>
    <property type="match status" value="1"/>
</dbReference>
<dbReference type="CDD" id="cd08948">
    <property type="entry name" value="5beta-POR_like_SDR_a"/>
    <property type="match status" value="1"/>
</dbReference>
<evidence type="ECO:0000313" key="3">
    <source>
        <dbReference type="Proteomes" id="UP000266188"/>
    </source>
</evidence>
<dbReference type="InterPro" id="IPR055222">
    <property type="entry name" value="PRISE-like_Rossmann-fold"/>
</dbReference>
<dbReference type="SUPFAM" id="SSF51735">
    <property type="entry name" value="NAD(P)-binding Rossmann-fold domains"/>
    <property type="match status" value="1"/>
</dbReference>
<keyword evidence="3" id="KW-1185">Reference proteome</keyword>
<dbReference type="InterPro" id="IPR036291">
    <property type="entry name" value="NAD(P)-bd_dom_sf"/>
</dbReference>
<organism evidence="2 3">
    <name type="scientific">Aspergillus sclerotialis</name>
    <dbReference type="NCBI Taxonomy" id="2070753"/>
    <lineage>
        <taxon>Eukaryota</taxon>
        <taxon>Fungi</taxon>
        <taxon>Dikarya</taxon>
        <taxon>Ascomycota</taxon>
        <taxon>Pezizomycotina</taxon>
        <taxon>Eurotiomycetes</taxon>
        <taxon>Eurotiomycetidae</taxon>
        <taxon>Eurotiales</taxon>
        <taxon>Aspergillaceae</taxon>
        <taxon>Aspergillus</taxon>
        <taxon>Aspergillus subgen. Polypaecilum</taxon>
    </lineage>
</organism>
<proteinExistence type="predicted"/>
<evidence type="ECO:0000313" key="2">
    <source>
        <dbReference type="EMBL" id="RJE25387.1"/>
    </source>
</evidence>
<dbReference type="STRING" id="2070753.A0A3A2ZVH1"/>
<dbReference type="PANTHER" id="PTHR32487">
    <property type="entry name" value="3-OXO-DELTA(4,5)-STEROID 5-BETA-REDUCTASE"/>
    <property type="match status" value="1"/>
</dbReference>
<dbReference type="EMBL" id="MVGC01000049">
    <property type="protein sequence ID" value="RJE25387.1"/>
    <property type="molecule type" value="Genomic_DNA"/>
</dbReference>
<dbReference type="Pfam" id="PF22917">
    <property type="entry name" value="PRISE"/>
    <property type="match status" value="1"/>
</dbReference>
<dbReference type="Proteomes" id="UP000266188">
    <property type="component" value="Unassembled WGS sequence"/>
</dbReference>
<name>A0A3A2ZVH1_9EURO</name>
<accession>A0A3A2ZVH1</accession>
<dbReference type="PANTHER" id="PTHR32487:SF29">
    <property type="entry name" value="NAD-DEPENDENT EPIMERASE_DEHYDRATASE DOMAIN-CONTAINING PROTEIN"/>
    <property type="match status" value="1"/>
</dbReference>
<sequence>MTQVIQSKSIYHGLPVYPESQQGLTAIVTGANGISGNHMLRVLCESPKRWTKIYALSRRPPHGTWPSQVEHVSMDMLQPPEEIADQMEKKGVHGDYVFFFAYVQPTPPEGGSIWSAVDELVTINTALLSNFLKGLEINRTIPKRVVLQLGAKYYGVHIGPAPTPQEEQDPRVLIEPNFYYTQEDCLKEFAKKHSIGWNSTLPSHIAGAVPDAAMNFCYPLAIYASIQKYLNRPLEYPSDLKAWETTQTISSAQMNGYLSEYIALTDRAKNQIFNAADDCAFTWGKTWPKVAARFNIPWTGPDTSEDAQFFTIPFPKDPPRGFGPKGSVSLKFSLTEWAQRPEVQKAWDELAQKYGLRKTEVKDIERVFGFLDFTLAMTHSIYLSTANIKKIGFFGFVDSVESIFETMQGFVDLKMVPPLP</sequence>
<evidence type="ECO:0000259" key="1">
    <source>
        <dbReference type="Pfam" id="PF22917"/>
    </source>
</evidence>
<protein>
    <recommendedName>
        <fullName evidence="1">PRISE-like Rossmann-fold domain-containing protein</fullName>
    </recommendedName>
</protein>
<gene>
    <name evidence="2" type="ORF">PHISCL_02278</name>
</gene>
<comment type="caution">
    <text evidence="2">The sequence shown here is derived from an EMBL/GenBank/DDBJ whole genome shotgun (WGS) entry which is preliminary data.</text>
</comment>
<dbReference type="OrthoDB" id="1731983at2759"/>
<reference evidence="3" key="1">
    <citation type="submission" date="2017-02" db="EMBL/GenBank/DDBJ databases">
        <authorList>
            <person name="Tafer H."/>
            <person name="Lopandic K."/>
        </authorList>
    </citation>
    <scope>NUCLEOTIDE SEQUENCE [LARGE SCALE GENOMIC DNA]</scope>
    <source>
        <strain evidence="3">CBS 366.77</strain>
    </source>
</reference>